<dbReference type="SUPFAM" id="SSF56300">
    <property type="entry name" value="Metallo-dependent phosphatases"/>
    <property type="match status" value="1"/>
</dbReference>
<evidence type="ECO:0000313" key="2">
    <source>
        <dbReference type="EMBL" id="VAX14462.1"/>
    </source>
</evidence>
<feature type="region of interest" description="Disordered" evidence="1">
    <location>
        <begin position="28"/>
        <end position="66"/>
    </location>
</feature>
<organism evidence="2">
    <name type="scientific">hydrothermal vent metagenome</name>
    <dbReference type="NCBI Taxonomy" id="652676"/>
    <lineage>
        <taxon>unclassified sequences</taxon>
        <taxon>metagenomes</taxon>
        <taxon>ecological metagenomes</taxon>
    </lineage>
</organism>
<dbReference type="AlphaFoldDB" id="A0A3B1BEB5"/>
<protein>
    <recommendedName>
        <fullName evidence="3">Calcineurin-like phosphoesterase domain-containing protein</fullName>
    </recommendedName>
</protein>
<name>A0A3B1BEB5_9ZZZZ</name>
<evidence type="ECO:0008006" key="3">
    <source>
        <dbReference type="Google" id="ProtNLM"/>
    </source>
</evidence>
<gene>
    <name evidence="2" type="ORF">MNBD_GAMMA24-2301</name>
</gene>
<reference evidence="2" key="1">
    <citation type="submission" date="2018-06" db="EMBL/GenBank/DDBJ databases">
        <authorList>
            <person name="Zhirakovskaya E."/>
        </authorList>
    </citation>
    <scope>NUCLEOTIDE SEQUENCE</scope>
</reference>
<dbReference type="InterPro" id="IPR029052">
    <property type="entry name" value="Metallo-depent_PP-like"/>
</dbReference>
<sequence length="387" mass="43774">MKESRFNIIAAAISFTLASMMTGQAMALSSHTTDTDNDDNPAQVRNSATRNVADDENNENYSPREIHKRHEKLKVALWGDEFYNDDPAKKLDSIKQTIKSMNKHELDFTLFAGDTKNGHSLCTDAAIGQNIVDIFNQINAPTLYSVGDNEWTDCHRISNGSYDPLERLAYVRKVFFSNNTSQGKHPVKVSRQGDLGLTYSENSRFVKSDVEFVALHIPGSNNNLVATSKQCQKKSNRTQADCDAATAEYRARNKKDMEWLKESFSKARLNDYAGIVIVIQADIFFPFELSDGGYQKEFLPNLDQKNGYSDFFNTLFQETHNYNGQVLLVHGDSHYFKIDKAMFNADGSLTRNFTRVEVFGNKDNSWVEMTVNPKSKNVFSFAPVILK</sequence>
<dbReference type="EMBL" id="UOFZ01000175">
    <property type="protein sequence ID" value="VAX14462.1"/>
    <property type="molecule type" value="Genomic_DNA"/>
</dbReference>
<evidence type="ECO:0000256" key="1">
    <source>
        <dbReference type="SAM" id="MobiDB-lite"/>
    </source>
</evidence>
<accession>A0A3B1BEB5</accession>
<proteinExistence type="predicted"/>